<dbReference type="AlphaFoldDB" id="A0A7W4VJ60"/>
<dbReference type="Gene3D" id="3.90.180.10">
    <property type="entry name" value="Medium-chain alcohol dehydrogenases, catalytic domain"/>
    <property type="match status" value="1"/>
</dbReference>
<keyword evidence="4" id="KW-1185">Reference proteome</keyword>
<dbReference type="Pfam" id="PF16884">
    <property type="entry name" value="ADH_N_2"/>
    <property type="match status" value="1"/>
</dbReference>
<dbReference type="InterPro" id="IPR041694">
    <property type="entry name" value="ADH_N_2"/>
</dbReference>
<dbReference type="Proteomes" id="UP000532010">
    <property type="component" value="Unassembled WGS sequence"/>
</dbReference>
<dbReference type="InterPro" id="IPR036291">
    <property type="entry name" value="NAD(P)-bd_dom_sf"/>
</dbReference>
<evidence type="ECO:0000256" key="1">
    <source>
        <dbReference type="ARBA" id="ARBA00023002"/>
    </source>
</evidence>
<dbReference type="SUPFAM" id="SSF50129">
    <property type="entry name" value="GroES-like"/>
    <property type="match status" value="1"/>
</dbReference>
<name>A0A7W4VJ60_9HYPH</name>
<feature type="domain" description="Enoyl reductase (ER)" evidence="2">
    <location>
        <begin position="20"/>
        <end position="335"/>
    </location>
</feature>
<dbReference type="RefSeq" id="WP_183447980.1">
    <property type="nucleotide sequence ID" value="NZ_JACHWB010000001.1"/>
</dbReference>
<dbReference type="PANTHER" id="PTHR43205:SF7">
    <property type="entry name" value="PROSTAGLANDIN REDUCTASE 1"/>
    <property type="match status" value="1"/>
</dbReference>
<organism evidence="3 4">
    <name type="scientific">Microvirga lupini</name>
    <dbReference type="NCBI Taxonomy" id="420324"/>
    <lineage>
        <taxon>Bacteria</taxon>
        <taxon>Pseudomonadati</taxon>
        <taxon>Pseudomonadota</taxon>
        <taxon>Alphaproteobacteria</taxon>
        <taxon>Hyphomicrobiales</taxon>
        <taxon>Methylobacteriaceae</taxon>
        <taxon>Microvirga</taxon>
    </lineage>
</organism>
<evidence type="ECO:0000313" key="4">
    <source>
        <dbReference type="Proteomes" id="UP000532010"/>
    </source>
</evidence>
<dbReference type="SUPFAM" id="SSF51735">
    <property type="entry name" value="NAD(P)-binding Rossmann-fold domains"/>
    <property type="match status" value="1"/>
</dbReference>
<proteinExistence type="predicted"/>
<dbReference type="InterPro" id="IPR045010">
    <property type="entry name" value="MDR_fam"/>
</dbReference>
<dbReference type="InterPro" id="IPR011032">
    <property type="entry name" value="GroES-like_sf"/>
</dbReference>
<dbReference type="EMBL" id="JACHWB010000001">
    <property type="protein sequence ID" value="MBB3018132.1"/>
    <property type="molecule type" value="Genomic_DNA"/>
</dbReference>
<keyword evidence="1" id="KW-0560">Oxidoreductase</keyword>
<dbReference type="Pfam" id="PF00107">
    <property type="entry name" value="ADH_zinc_N"/>
    <property type="match status" value="1"/>
</dbReference>
<comment type="caution">
    <text evidence="3">The sequence shown here is derived from an EMBL/GenBank/DDBJ whole genome shotgun (WGS) entry which is preliminary data.</text>
</comment>
<dbReference type="FunFam" id="3.40.50.720:FF:000121">
    <property type="entry name" value="Prostaglandin reductase 2"/>
    <property type="match status" value="1"/>
</dbReference>
<dbReference type="InterPro" id="IPR013149">
    <property type="entry name" value="ADH-like_C"/>
</dbReference>
<dbReference type="CDD" id="cd05288">
    <property type="entry name" value="PGDH"/>
    <property type="match status" value="1"/>
</dbReference>
<reference evidence="3 4" key="1">
    <citation type="submission" date="2020-08" db="EMBL/GenBank/DDBJ databases">
        <title>The Agave Microbiome: Exploring the role of microbial communities in plant adaptations to desert environments.</title>
        <authorList>
            <person name="Partida-Martinez L.P."/>
        </authorList>
    </citation>
    <scope>NUCLEOTIDE SEQUENCE [LARGE SCALE GENOMIC DNA]</scope>
    <source>
        <strain evidence="3 4">AT3.9</strain>
    </source>
</reference>
<gene>
    <name evidence="3" type="ORF">FHR70_001172</name>
</gene>
<accession>A0A7W4VJ60</accession>
<dbReference type="Gene3D" id="3.40.50.720">
    <property type="entry name" value="NAD(P)-binding Rossmann-like Domain"/>
    <property type="match status" value="1"/>
</dbReference>
<dbReference type="SMART" id="SM00829">
    <property type="entry name" value="PKS_ER"/>
    <property type="match status" value="1"/>
</dbReference>
<dbReference type="PANTHER" id="PTHR43205">
    <property type="entry name" value="PROSTAGLANDIN REDUCTASE"/>
    <property type="match status" value="1"/>
</dbReference>
<evidence type="ECO:0000313" key="3">
    <source>
        <dbReference type="EMBL" id="MBB3018132.1"/>
    </source>
</evidence>
<protein>
    <recommendedName>
        <fullName evidence="2">Enoyl reductase (ER) domain-containing protein</fullName>
    </recommendedName>
</protein>
<dbReference type="InterPro" id="IPR020843">
    <property type="entry name" value="ER"/>
</dbReference>
<evidence type="ECO:0000259" key="2">
    <source>
        <dbReference type="SMART" id="SM00829"/>
    </source>
</evidence>
<sequence length="341" mass="37259">MNHLVNRRICFARRPPGQPTADVFTIAEGEVPLPGDGQILCRNLLVSVDPYLRLKMHDRESYTPPLEIGEQIPGGSIAQVVSSRHDDWQEGDLVAIPGGWQDYAIVLGKVATRVDRERAPLEAWLGPLGMTGYTAYAGLLSMGQPKAGETILVSAAAGAVGSLAGQIGKALGCRVVGIAGSDAKCKTVVETLGFDACVDYRSSTFEEDLRAVSPDGYDIYFDNVGGRISFCVQKQMKLFGRIIVCGLISQYSGQNDLDPKSLDEYMRWILVRRLAIRGFIVSDLARNHPEFHETMAGWLKNRQIRLETTLYQGFGQIVPAFLAMLQGQNTGKSIIRIAEAA</sequence>
<dbReference type="GO" id="GO:0016628">
    <property type="term" value="F:oxidoreductase activity, acting on the CH-CH group of donors, NAD or NADP as acceptor"/>
    <property type="evidence" value="ECO:0007669"/>
    <property type="project" value="InterPro"/>
</dbReference>